<accession>A0AAW9KM75</accession>
<feature type="non-terminal residue" evidence="10">
    <location>
        <position position="1"/>
    </location>
</feature>
<keyword evidence="6 10" id="KW-0808">Transferase</keyword>
<dbReference type="Proteomes" id="UP001288944">
    <property type="component" value="Unassembled WGS sequence"/>
</dbReference>
<gene>
    <name evidence="10" type="ORF">GNF83_22160</name>
</gene>
<comment type="caution">
    <text evidence="10">The sequence shown here is derived from an EMBL/GenBank/DDBJ whole genome shotgun (WGS) entry which is preliminary data.</text>
</comment>
<dbReference type="PANTHER" id="PTHR32438:SF5">
    <property type="entry name" value="4-ALPHA-GLUCANOTRANSFERASE DPE1, CHLOROPLASTIC_AMYLOPLASTIC"/>
    <property type="match status" value="1"/>
</dbReference>
<evidence type="ECO:0000256" key="8">
    <source>
        <dbReference type="ARBA" id="ARBA00031423"/>
    </source>
</evidence>
<evidence type="ECO:0000256" key="1">
    <source>
        <dbReference type="ARBA" id="ARBA00000439"/>
    </source>
</evidence>
<name>A0AAW9KM75_CLOPF</name>
<evidence type="ECO:0000313" key="11">
    <source>
        <dbReference type="Proteomes" id="UP001288944"/>
    </source>
</evidence>
<reference evidence="10" key="1">
    <citation type="submission" date="2019-11" db="EMBL/GenBank/DDBJ databases">
        <title>Characterization of Clostridium perfringens isolates from swine manure treated agricultural soils.</title>
        <authorList>
            <person name="Wushke S.T."/>
        </authorList>
    </citation>
    <scope>NUCLEOTIDE SEQUENCE</scope>
    <source>
        <strain evidence="10">X62</strain>
    </source>
</reference>
<evidence type="ECO:0000256" key="6">
    <source>
        <dbReference type="ARBA" id="ARBA00022679"/>
    </source>
</evidence>
<keyword evidence="5 10" id="KW-0328">Glycosyltransferase</keyword>
<proteinExistence type="inferred from homology"/>
<keyword evidence="7" id="KW-0119">Carbohydrate metabolism</keyword>
<comment type="similarity">
    <text evidence="2">Belongs to the disproportionating enzyme family.</text>
</comment>
<dbReference type="GO" id="GO:0004134">
    <property type="term" value="F:4-alpha-glucanotransferase activity"/>
    <property type="evidence" value="ECO:0007669"/>
    <property type="project" value="UniProtKB-EC"/>
</dbReference>
<dbReference type="EC" id="2.4.1.25" evidence="3"/>
<dbReference type="Gene3D" id="3.20.20.80">
    <property type="entry name" value="Glycosidases"/>
    <property type="match status" value="1"/>
</dbReference>
<evidence type="ECO:0000256" key="5">
    <source>
        <dbReference type="ARBA" id="ARBA00022676"/>
    </source>
</evidence>
<feature type="non-terminal residue" evidence="10">
    <location>
        <position position="132"/>
    </location>
</feature>
<dbReference type="Pfam" id="PF02446">
    <property type="entry name" value="Glyco_hydro_77"/>
    <property type="match status" value="1"/>
</dbReference>
<dbReference type="GO" id="GO:0005975">
    <property type="term" value="P:carbohydrate metabolic process"/>
    <property type="evidence" value="ECO:0007669"/>
    <property type="project" value="InterPro"/>
</dbReference>
<dbReference type="AlphaFoldDB" id="A0AAW9KM75"/>
<comment type="catalytic activity">
    <reaction evidence="1">
        <text>Transfers a segment of a (1-&gt;4)-alpha-D-glucan to a new position in an acceptor, which may be glucose or a (1-&gt;4)-alpha-D-glucan.</text>
        <dbReference type="EC" id="2.4.1.25"/>
    </reaction>
</comment>
<dbReference type="EMBL" id="WNUR01001668">
    <property type="protein sequence ID" value="MDZ7543816.1"/>
    <property type="molecule type" value="Genomic_DNA"/>
</dbReference>
<evidence type="ECO:0000256" key="3">
    <source>
        <dbReference type="ARBA" id="ARBA00012560"/>
    </source>
</evidence>
<dbReference type="PANTHER" id="PTHR32438">
    <property type="entry name" value="4-ALPHA-GLUCANOTRANSFERASE DPE1, CHLOROPLASTIC/AMYLOPLASTIC"/>
    <property type="match status" value="1"/>
</dbReference>
<sequence length="132" mass="15159">LKKYANDNSVKIIGDMPIYVAEDGSDIWSNPKLFKIDENMTPVSVAGCPPDAFSVTGQLWGNPIYDWDAMEKDGYNWWILRVRESFKLFDVVRIDHFRGFESYWEIPYGDPTAEFGKWVKGPGNKLFDAIKA</sequence>
<evidence type="ECO:0000256" key="9">
    <source>
        <dbReference type="ARBA" id="ARBA00031501"/>
    </source>
</evidence>
<evidence type="ECO:0000256" key="2">
    <source>
        <dbReference type="ARBA" id="ARBA00005684"/>
    </source>
</evidence>
<dbReference type="InterPro" id="IPR003385">
    <property type="entry name" value="Glyco_hydro_77"/>
</dbReference>
<evidence type="ECO:0000256" key="7">
    <source>
        <dbReference type="ARBA" id="ARBA00023277"/>
    </source>
</evidence>
<protein>
    <recommendedName>
        <fullName evidence="4">4-alpha-glucanotransferase</fullName>
        <ecNumber evidence="3">2.4.1.25</ecNumber>
    </recommendedName>
    <alternativeName>
        <fullName evidence="8">Amylomaltase</fullName>
    </alternativeName>
    <alternativeName>
        <fullName evidence="9">Disproportionating enzyme</fullName>
    </alternativeName>
</protein>
<dbReference type="InterPro" id="IPR017853">
    <property type="entry name" value="GH"/>
</dbReference>
<organism evidence="10 11">
    <name type="scientific">Clostridium perfringens</name>
    <dbReference type="NCBI Taxonomy" id="1502"/>
    <lineage>
        <taxon>Bacteria</taxon>
        <taxon>Bacillati</taxon>
        <taxon>Bacillota</taxon>
        <taxon>Clostridia</taxon>
        <taxon>Eubacteriales</taxon>
        <taxon>Clostridiaceae</taxon>
        <taxon>Clostridium</taxon>
    </lineage>
</organism>
<evidence type="ECO:0000256" key="4">
    <source>
        <dbReference type="ARBA" id="ARBA00020295"/>
    </source>
</evidence>
<dbReference type="SUPFAM" id="SSF51445">
    <property type="entry name" value="(Trans)glycosidases"/>
    <property type="match status" value="1"/>
</dbReference>
<evidence type="ECO:0000313" key="10">
    <source>
        <dbReference type="EMBL" id="MDZ7543816.1"/>
    </source>
</evidence>